<dbReference type="SUPFAM" id="SSF52540">
    <property type="entry name" value="P-loop containing nucleoside triphosphate hydrolases"/>
    <property type="match status" value="1"/>
</dbReference>
<dbReference type="PANTHER" id="PTHR42957:SF1">
    <property type="entry name" value="HELICASE MJ1565-RELATED"/>
    <property type="match status" value="1"/>
</dbReference>
<dbReference type="PANTHER" id="PTHR42957">
    <property type="entry name" value="HELICASE MJ1565-RELATED"/>
    <property type="match status" value="1"/>
</dbReference>
<feature type="domain" description="Type IV secretion system coupling protein TraD DNA-binding" evidence="1">
    <location>
        <begin position="1390"/>
        <end position="1447"/>
    </location>
</feature>
<evidence type="ECO:0000259" key="1">
    <source>
        <dbReference type="Pfam" id="PF10412"/>
    </source>
</evidence>
<dbReference type="InterPro" id="IPR017646">
    <property type="entry name" value="Dnd_assoc_2"/>
</dbReference>
<proteinExistence type="predicted"/>
<accession>A0A267MP73</accession>
<dbReference type="InterPro" id="IPR008571">
    <property type="entry name" value="HerA-like"/>
</dbReference>
<organism evidence="2 3">
    <name type="scientific">Anaeromicrobium sediminis</name>
    <dbReference type="NCBI Taxonomy" id="1478221"/>
    <lineage>
        <taxon>Bacteria</taxon>
        <taxon>Bacillati</taxon>
        <taxon>Bacillota</taxon>
        <taxon>Clostridia</taxon>
        <taxon>Peptostreptococcales</taxon>
        <taxon>Thermotaleaceae</taxon>
        <taxon>Anaeromicrobium</taxon>
    </lineage>
</organism>
<reference evidence="2 3" key="1">
    <citation type="submission" date="2017-06" db="EMBL/GenBank/DDBJ databases">
        <title>Draft genome sequence of anaerobic fermentative bacterium Anaeromicrobium sediminis DY2726D isolated from West Pacific Ocean sediments.</title>
        <authorList>
            <person name="Zeng X."/>
        </authorList>
    </citation>
    <scope>NUCLEOTIDE SEQUENCE [LARGE SCALE GENOMIC DNA]</scope>
    <source>
        <strain evidence="2 3">DY2726D</strain>
    </source>
</reference>
<keyword evidence="3" id="KW-1185">Reference proteome</keyword>
<dbReference type="Gene3D" id="3.40.50.300">
    <property type="entry name" value="P-loop containing nucleotide triphosphate hydrolases"/>
    <property type="match status" value="2"/>
</dbReference>
<comment type="caution">
    <text evidence="2">The sequence shown here is derived from an EMBL/GenBank/DDBJ whole genome shotgun (WGS) entry which is preliminary data.</text>
</comment>
<dbReference type="InterPro" id="IPR019476">
    <property type="entry name" value="T4SS_TraD_DNA-bd"/>
</dbReference>
<dbReference type="Proteomes" id="UP000216024">
    <property type="component" value="Unassembled WGS sequence"/>
</dbReference>
<protein>
    <submittedName>
        <fullName evidence="2">DNA phosphorothioation-dependent restriction protein DptH</fullName>
    </submittedName>
</protein>
<name>A0A267MP73_9FIRM</name>
<evidence type="ECO:0000313" key="2">
    <source>
        <dbReference type="EMBL" id="PAB60530.1"/>
    </source>
</evidence>
<dbReference type="InterPro" id="IPR027417">
    <property type="entry name" value="P-loop_NTPase"/>
</dbReference>
<dbReference type="EMBL" id="NIBG01000002">
    <property type="protein sequence ID" value="PAB60530.1"/>
    <property type="molecule type" value="Genomic_DNA"/>
</dbReference>
<dbReference type="REBASE" id="259522">
    <property type="entry name" value="Ase2726DptHP"/>
</dbReference>
<sequence length="1743" mass="202081">MPNMLREFYNYLSKKVNEYFNNVDIKSGDKFNIEFEKEEYVQNLYEEIRKENNVEEFEYKVNEGSKPYKTYTIQSGDVKIIVAATTDNITVDFLTTLRNKVGLDDEQFKNTAILFIHHLDLDSILGGAISFNKKGMPFHIDTITKDINNKIENSNLTKVDKLILKLELNNKKKQYHEDNNSLFQYTEVLDVINKEEIKKEDYKNFNIFYDSGLEYLSKEKIKSRLEDNNKYFLLVDNIHKYGDVEKDLYKDFDDSGVETLKRSDWEEANYKYICISIDNKKNDKKIEYEEMEVLSDSIEKWELEEGDTPTKRRVRNIILFNKDKLSEIKVQFKFNDYLKQAYITENKKDEATAKASGKKLEVTIEHEVGTTSFNKIEYADKDKAGKIKAKFKFKIIVLDLEKEKLNSDIIESGFNVYMKPKGNRLLIKAGSENIVFNSGGTNTKEISIDGNEEIIIDAVEDKVVLKNNIELDENVKMYNLDLIIGEIRIPVAIEDDKSAPVVITSQNIWKLKREERKDFKLKGQKLLFNNKEYFTSGDFRENLDREKTIIQTEGLFFEERTEGELNPIDISINEELKEAYLNLIRYYKVNSLLPSLAYYNEELIRLSSNYIDAYLNAVDEIIEGKYIRGDRDKSLLKIGTVKKSYDEEEILLSPLYPMTVMYQLMVNKEVDDEKINDEIIKKLNSLYLIPYLAYGDDAIYKPVEQSHSKEWKYYIRNDMDRYKGSRKFVSKLVKEKIEEFISHFSYLFSLSKEASMKINLINMGDCKEVLQGILDYYISRGEKDKVENLTPIDISIYSDEEFNIFEQLSFYNTPKEIKENLDINIRKTKNYTEVDILNAYREKVHFYRKNLNAKKYNYAHICFYEMNGFAKVKQAPMSDISSGISLDGLLSGIPSKLLGDDYTTGFGTKFLDTENKLIDLAIKINSLAKIIARGGTINNEESIITTISKDGKSDLNKIYESSNWITFVDPKIDLNFFKDDEDSSDLLIIHYSDQYTSSSGYDAITVTRKSNHYKIILKEFLDSKGIEANNEQIKNLINCFNGINGDWLLKLISDRGHSTKEKLSIISAAKIGLAYFNHKDIVWVPISLEEIFRVSGGAGLKISEGLFSVKNLLGKVNGYYSDDLLFVGIELVDDEVKVHYYPVEVKSGGNPKYVKDKALIQVTKTRNHLDKFLVNNEEKPFESKIYRNFMMQVVLVSAEKMKLYNIWKEQDWDKIINSEIRTKLLRDDYTISNDLDNILGRGAIISFKERAFRNTCEVKELEEDKFLEIELPEEAGYRHIISDVEILKNRFESGESDFRKELLLSSTYKQNNGEIQKDINTMHYEESIPIDLERQIACEENKAQEYEEAVEEKIVEEKEELRPMEILFGHNDSSGREMKWYPTNTEKTFHTNTGIIGTMGTGKTQFTKSLIYQLYKEGKYNVGGKTPGILIFDYKGDYIDDDFVEATNATVYEIYNLPYNPLALFFGSNPKPLLPLHTASVIKETISGAFNLGIKQQNMLKEIIMEAYTERGIHKVNKATWNNTPPTLHDVCRIYLNREDVKEDSLYAALSDLNDFQLFEPDAKLTKPLFGLIDGVTVINLSGYDESIQNLVVAITLDLFYTQMLVKGESKMENQCRELTNLILVDEADNFLSKNFNSIKKILKEGRMFGVGTILSTQLLSHFSTGDNEYANYILTWIVHNVSDLSNKDVKFIFNTKAKQEEETIYNRIKSLEKHHSLVKFGHENRPIGIKDRAYWEIRRDEK</sequence>
<dbReference type="Pfam" id="PF10412">
    <property type="entry name" value="TrwB_AAD_bind"/>
    <property type="match status" value="1"/>
</dbReference>
<gene>
    <name evidence="2" type="primary">dptH</name>
    <name evidence="2" type="ORF">CCE28_03025</name>
</gene>
<dbReference type="NCBIfam" id="TIGR03237">
    <property type="entry name" value="dnd_assoc_2"/>
    <property type="match status" value="1"/>
</dbReference>
<evidence type="ECO:0000313" key="3">
    <source>
        <dbReference type="Proteomes" id="UP000216024"/>
    </source>
</evidence>